<keyword evidence="3" id="KW-1185">Reference proteome</keyword>
<reference evidence="2 3" key="1">
    <citation type="submission" date="2018-02" db="EMBL/GenBank/DDBJ databases">
        <title>The genomes of Aspergillus section Nigri reveals drivers in fungal speciation.</title>
        <authorList>
            <consortium name="DOE Joint Genome Institute"/>
            <person name="Vesth T.C."/>
            <person name="Nybo J."/>
            <person name="Theobald S."/>
            <person name="Brandl J."/>
            <person name="Frisvad J.C."/>
            <person name="Nielsen K.F."/>
            <person name="Lyhne E.K."/>
            <person name="Kogle M.E."/>
            <person name="Kuo A."/>
            <person name="Riley R."/>
            <person name="Clum A."/>
            <person name="Nolan M."/>
            <person name="Lipzen A."/>
            <person name="Salamov A."/>
            <person name="Henrissat B."/>
            <person name="Wiebenga A."/>
            <person name="De vries R.P."/>
            <person name="Grigoriev I.V."/>
            <person name="Mortensen U.H."/>
            <person name="Andersen M.R."/>
            <person name="Baker S.E."/>
        </authorList>
    </citation>
    <scope>NUCLEOTIDE SEQUENCE [LARGE SCALE GENOMIC DNA]</scope>
    <source>
        <strain evidence="2 3">CBS 121593</strain>
    </source>
</reference>
<dbReference type="VEuPathDB" id="FungiDB:BO80DRAFT_459875"/>
<dbReference type="CDD" id="cd04301">
    <property type="entry name" value="NAT_SF"/>
    <property type="match status" value="1"/>
</dbReference>
<accession>A0A395GIM0</accession>
<dbReference type="PANTHER" id="PTHR42791">
    <property type="entry name" value="GNAT FAMILY ACETYLTRANSFERASE"/>
    <property type="match status" value="1"/>
</dbReference>
<dbReference type="EMBL" id="KZ824496">
    <property type="protein sequence ID" value="RAK95301.1"/>
    <property type="molecule type" value="Genomic_DNA"/>
</dbReference>
<dbReference type="GO" id="GO:0016747">
    <property type="term" value="F:acyltransferase activity, transferring groups other than amino-acyl groups"/>
    <property type="evidence" value="ECO:0007669"/>
    <property type="project" value="InterPro"/>
</dbReference>
<evidence type="ECO:0000313" key="3">
    <source>
        <dbReference type="Proteomes" id="UP000249402"/>
    </source>
</evidence>
<dbReference type="GeneID" id="37227232"/>
<feature type="domain" description="N-acetyltransferase" evidence="1">
    <location>
        <begin position="121"/>
        <end position="258"/>
    </location>
</feature>
<dbReference type="RefSeq" id="XP_025569629.1">
    <property type="nucleotide sequence ID" value="XM_025722367.1"/>
</dbReference>
<dbReference type="Proteomes" id="UP000249402">
    <property type="component" value="Unassembled WGS sequence"/>
</dbReference>
<dbReference type="OrthoDB" id="512662at2759"/>
<dbReference type="SUPFAM" id="SSF55729">
    <property type="entry name" value="Acyl-CoA N-acyltransferases (Nat)"/>
    <property type="match status" value="1"/>
</dbReference>
<name>A0A395GIM0_9EURO</name>
<evidence type="ECO:0000259" key="1">
    <source>
        <dbReference type="PROSITE" id="PS51186"/>
    </source>
</evidence>
<dbReference type="PANTHER" id="PTHR42791:SF1">
    <property type="entry name" value="N-ACETYLTRANSFERASE DOMAIN-CONTAINING PROTEIN"/>
    <property type="match status" value="1"/>
</dbReference>
<sequence>MAAGQILPLFRVRDERESVRAVANTITISFAQDPLIKWLRPRVPLWTRNNKGTFKWQYRRVQRAIADGIVLQSGPAAHIDRLFPSGSSESCHTEPEMLGSVAAQSSSKNDDGGEDAGVVVMLFPPAGHKRWTLERLFLLCKLSLLEVFRSVCDRGTNSERLEIMMTSHDEAIARVEMLHQLRDVWYLEVIAVHPSLQGRRLGKKAMNSVLDYINHEPVVLECTSEDNIPFYQKLGFETVEEVDLTENGEAVRLWIMLRRAPRRGHSK</sequence>
<dbReference type="InterPro" id="IPR016181">
    <property type="entry name" value="Acyl_CoA_acyltransferase"/>
</dbReference>
<proteinExistence type="predicted"/>
<dbReference type="PROSITE" id="PS51186">
    <property type="entry name" value="GNAT"/>
    <property type="match status" value="1"/>
</dbReference>
<dbReference type="AlphaFoldDB" id="A0A395GIM0"/>
<dbReference type="Pfam" id="PF00583">
    <property type="entry name" value="Acetyltransf_1"/>
    <property type="match status" value="1"/>
</dbReference>
<dbReference type="InterPro" id="IPR000182">
    <property type="entry name" value="GNAT_dom"/>
</dbReference>
<organism evidence="2 3">
    <name type="scientific">Aspergillus ibericus CBS 121593</name>
    <dbReference type="NCBI Taxonomy" id="1448316"/>
    <lineage>
        <taxon>Eukaryota</taxon>
        <taxon>Fungi</taxon>
        <taxon>Dikarya</taxon>
        <taxon>Ascomycota</taxon>
        <taxon>Pezizomycotina</taxon>
        <taxon>Eurotiomycetes</taxon>
        <taxon>Eurotiomycetidae</taxon>
        <taxon>Eurotiales</taxon>
        <taxon>Aspergillaceae</taxon>
        <taxon>Aspergillus</taxon>
        <taxon>Aspergillus subgen. Circumdati</taxon>
    </lineage>
</organism>
<evidence type="ECO:0000313" key="2">
    <source>
        <dbReference type="EMBL" id="RAK95301.1"/>
    </source>
</evidence>
<gene>
    <name evidence="2" type="ORF">BO80DRAFT_459875</name>
</gene>
<protein>
    <recommendedName>
        <fullName evidence="1">N-acetyltransferase domain-containing protein</fullName>
    </recommendedName>
</protein>
<dbReference type="Gene3D" id="3.40.630.30">
    <property type="match status" value="1"/>
</dbReference>
<dbReference type="InterPro" id="IPR052523">
    <property type="entry name" value="Trichothecene_AcTrans"/>
</dbReference>